<name>A0AAN1PJE1_9PROT</name>
<sequence length="105" mass="11724">MIVINKPFDGVPVKGSKRDLILNLCVKPPLAVLRLYSLVGILEALKERSIGDIVYAILGSIFLALLSIPIFFIFYSLYVVTFQGFVLGRKCDKLLRAEIPTIKNI</sequence>
<keyword evidence="1" id="KW-0472">Membrane</keyword>
<dbReference type="Proteomes" id="UP000256572">
    <property type="component" value="Chromosome"/>
</dbReference>
<gene>
    <name evidence="2" type="ORF">CJF59_12445</name>
</gene>
<evidence type="ECO:0000313" key="3">
    <source>
        <dbReference type="Proteomes" id="UP000256572"/>
    </source>
</evidence>
<protein>
    <submittedName>
        <fullName evidence="2">Uncharacterized protein</fullName>
    </submittedName>
</protein>
<evidence type="ECO:0000313" key="2">
    <source>
        <dbReference type="EMBL" id="AXN01261.1"/>
    </source>
</evidence>
<accession>A0AAN1PJE1</accession>
<keyword evidence="1" id="KW-0812">Transmembrane</keyword>
<organism evidence="2 3">
    <name type="scientific">Acetobacter pomorum</name>
    <dbReference type="NCBI Taxonomy" id="65959"/>
    <lineage>
        <taxon>Bacteria</taxon>
        <taxon>Pseudomonadati</taxon>
        <taxon>Pseudomonadota</taxon>
        <taxon>Alphaproteobacteria</taxon>
        <taxon>Acetobacterales</taxon>
        <taxon>Acetobacteraceae</taxon>
        <taxon>Acetobacter</taxon>
    </lineage>
</organism>
<keyword evidence="1" id="KW-1133">Transmembrane helix</keyword>
<feature type="transmembrane region" description="Helical" evidence="1">
    <location>
        <begin position="54"/>
        <end position="78"/>
    </location>
</feature>
<dbReference type="EMBL" id="CP023189">
    <property type="protein sequence ID" value="AXN01261.1"/>
    <property type="molecule type" value="Genomic_DNA"/>
</dbReference>
<dbReference type="AlphaFoldDB" id="A0AAN1PJE1"/>
<dbReference type="RefSeq" id="WP_089178399.1">
    <property type="nucleotide sequence ID" value="NZ_CP023189.1"/>
</dbReference>
<reference evidence="2 3" key="2">
    <citation type="submission" date="2018-08" db="EMBL/GenBank/DDBJ databases">
        <title>Acetobacter oryzifermentans sp. nov., isolated from Korea traditional vinegar and reclassification of Acetobacter pasteurianus subsp. ascendens (Henneberg 1898) as Acetobacter ascendens comb. nov.</title>
        <authorList>
            <person name="Cho G.Y."/>
            <person name="Lee S.H."/>
        </authorList>
    </citation>
    <scope>NUCLEOTIDE SEQUENCE [LARGE SCALE GENOMIC DNA]</scope>
    <source>
        <strain evidence="2 3">SH</strain>
    </source>
</reference>
<reference evidence="2 3" key="1">
    <citation type="submission" date="2017-09" db="EMBL/GenBank/DDBJ databases">
        <authorList>
            <person name="Kim K.H."/>
            <person name="Chun B.H."/>
            <person name="Han G.S."/>
            <person name="Hyun S.G."/>
            <person name="Jeon C.O."/>
        </authorList>
    </citation>
    <scope>NUCLEOTIDE SEQUENCE [LARGE SCALE GENOMIC DNA]</scope>
    <source>
        <strain evidence="2 3">SH</strain>
    </source>
</reference>
<feature type="transmembrane region" description="Helical" evidence="1">
    <location>
        <begin position="20"/>
        <end position="42"/>
    </location>
</feature>
<proteinExistence type="predicted"/>
<evidence type="ECO:0000256" key="1">
    <source>
        <dbReference type="SAM" id="Phobius"/>
    </source>
</evidence>